<evidence type="ECO:0000259" key="3">
    <source>
        <dbReference type="Pfam" id="PF07883"/>
    </source>
</evidence>
<feature type="domain" description="Cupin type-2" evidence="3">
    <location>
        <begin position="78"/>
        <end position="147"/>
    </location>
</feature>
<gene>
    <name evidence="4" type="ORF">MCC93_12480</name>
    <name evidence="5" type="ORF">MON37_03875</name>
</gene>
<dbReference type="AlphaFoldDB" id="A0A0C1EHA3"/>
<keyword evidence="7" id="KW-1185">Reference proteome</keyword>
<dbReference type="PATRIC" id="fig|1056807.3.peg.1202"/>
<evidence type="ECO:0000313" key="5">
    <source>
        <dbReference type="EMBL" id="UNV88083.1"/>
    </source>
</evidence>
<dbReference type="EMBL" id="CP094242">
    <property type="protein sequence ID" value="UNV88083.1"/>
    <property type="molecule type" value="Genomic_DNA"/>
</dbReference>
<dbReference type="Gene3D" id="2.60.120.10">
    <property type="entry name" value="Jelly Rolls"/>
    <property type="match status" value="1"/>
</dbReference>
<dbReference type="InterPro" id="IPR011051">
    <property type="entry name" value="RmlC_Cupin_sf"/>
</dbReference>
<feature type="signal peptide" evidence="2">
    <location>
        <begin position="1"/>
        <end position="22"/>
    </location>
</feature>
<dbReference type="CDD" id="cd02221">
    <property type="entry name" value="cupin_TM1287-like"/>
    <property type="match status" value="1"/>
</dbReference>
<evidence type="ECO:0000313" key="6">
    <source>
        <dbReference type="Proteomes" id="UP000031390"/>
    </source>
</evidence>
<dbReference type="Proteomes" id="UP000829504">
    <property type="component" value="Chromosome"/>
</dbReference>
<organism evidence="4 6">
    <name type="scientific">Morococcus cerebrosus</name>
    <dbReference type="NCBI Taxonomy" id="1056807"/>
    <lineage>
        <taxon>Bacteria</taxon>
        <taxon>Pseudomonadati</taxon>
        <taxon>Pseudomonadota</taxon>
        <taxon>Betaproteobacteria</taxon>
        <taxon>Neisseriales</taxon>
        <taxon>Neisseriaceae</taxon>
        <taxon>Morococcus</taxon>
    </lineage>
</organism>
<reference evidence="4 6" key="1">
    <citation type="submission" date="2014-12" db="EMBL/GenBank/DDBJ databases">
        <title>Genome sequence of Morococcus cerebrosus.</title>
        <authorList>
            <person name="Shin S.-K."/>
            <person name="Yi H."/>
        </authorList>
    </citation>
    <scope>NUCLEOTIDE SEQUENCE [LARGE SCALE GENOMIC DNA]</scope>
    <source>
        <strain evidence="4 6">CIP 81.93</strain>
    </source>
</reference>
<feature type="chain" id="PRO_5002130826" evidence="2">
    <location>
        <begin position="23"/>
        <end position="160"/>
    </location>
</feature>
<keyword evidence="1" id="KW-0479">Metal-binding</keyword>
<dbReference type="GO" id="GO:0046872">
    <property type="term" value="F:metal ion binding"/>
    <property type="evidence" value="ECO:0007669"/>
    <property type="project" value="UniProtKB-KW"/>
</dbReference>
<evidence type="ECO:0000313" key="4">
    <source>
        <dbReference type="EMBL" id="KIC08103.1"/>
    </source>
</evidence>
<dbReference type="SUPFAM" id="SSF51182">
    <property type="entry name" value="RmlC-like cupins"/>
    <property type="match status" value="1"/>
</dbReference>
<sequence length="160" mass="16998">MKPLFAALSVALLLGTSLNTQAAEQTTPTDRSIQVYKKTDLAEWNRENAAGGQGPLLGNFAFTRHQTTDQDAFKEIGWLTLPPGASIGQHKHTGNEDVYIIVSGKGLFTDSTGKQTQVGAGDITIARPGQSHALKNIGKKPLVFLDLIAETAGAKAAENK</sequence>
<dbReference type="Proteomes" id="UP000031390">
    <property type="component" value="Unassembled WGS sequence"/>
</dbReference>
<evidence type="ECO:0000256" key="2">
    <source>
        <dbReference type="SAM" id="SignalP"/>
    </source>
</evidence>
<evidence type="ECO:0000313" key="7">
    <source>
        <dbReference type="Proteomes" id="UP000829504"/>
    </source>
</evidence>
<dbReference type="InterPro" id="IPR051610">
    <property type="entry name" value="GPI/OXD"/>
</dbReference>
<evidence type="ECO:0000256" key="1">
    <source>
        <dbReference type="ARBA" id="ARBA00022723"/>
    </source>
</evidence>
<reference evidence="5 7" key="2">
    <citation type="submission" date="2022-03" db="EMBL/GenBank/DDBJ databases">
        <title>Genome sequencing of Morococcus cerebrosus.</title>
        <authorList>
            <person name="Baek M.-G."/>
            <person name="Yi H."/>
        </authorList>
    </citation>
    <scope>NUCLEOTIDE SEQUENCE [LARGE SCALE GENOMIC DNA]</scope>
    <source>
        <strain evidence="5 7">CIP 81.93</strain>
    </source>
</reference>
<proteinExistence type="predicted"/>
<dbReference type="InterPro" id="IPR013096">
    <property type="entry name" value="Cupin_2"/>
</dbReference>
<keyword evidence="2" id="KW-0732">Signal</keyword>
<protein>
    <submittedName>
        <fullName evidence="4 5">Cupin</fullName>
    </submittedName>
</protein>
<dbReference type="PANTHER" id="PTHR35848">
    <property type="entry name" value="OXALATE-BINDING PROTEIN"/>
    <property type="match status" value="1"/>
</dbReference>
<dbReference type="InterPro" id="IPR014710">
    <property type="entry name" value="RmlC-like_jellyroll"/>
</dbReference>
<dbReference type="RefSeq" id="WP_039407265.1">
    <property type="nucleotide sequence ID" value="NZ_CP094242.1"/>
</dbReference>
<name>A0A0C1EHA3_9NEIS</name>
<dbReference type="Pfam" id="PF07883">
    <property type="entry name" value="Cupin_2"/>
    <property type="match status" value="1"/>
</dbReference>
<dbReference type="EMBL" id="JUFZ01000045">
    <property type="protein sequence ID" value="KIC08103.1"/>
    <property type="molecule type" value="Genomic_DNA"/>
</dbReference>
<accession>A0A0C1EHA3</accession>
<dbReference type="PANTHER" id="PTHR35848:SF6">
    <property type="entry name" value="CUPIN TYPE-2 DOMAIN-CONTAINING PROTEIN"/>
    <property type="match status" value="1"/>
</dbReference>